<feature type="region of interest" description="Disordered" evidence="1">
    <location>
        <begin position="376"/>
        <end position="594"/>
    </location>
</feature>
<feature type="compositionally biased region" description="Gly residues" evidence="1">
    <location>
        <begin position="459"/>
        <end position="468"/>
    </location>
</feature>
<keyword evidence="3" id="KW-1185">Reference proteome</keyword>
<sequence length="594" mass="58665">MANYDYWTAKDKIESGQPYSIESVATTWRNFAEALRSASGHLQGTADKVTEQYGTPYQNFGDRAAPLASWMTNVSGYADTVAEGLSKASTTGSSAQMTMYQEDYSFNQDVERIVGPEDALSAGRANAIQRREAQAAAVLNGEIDKWAGAYDAFQPGAVDPAPTRSGSGLADPGSAGGGGAGGSGGGAHPLASGGTGDNGSTAALAGGIGAAGAASVVTGHGSKVGSGTFPGSSVLGPDSGDFAGWVRDPRTGYLINPATGQEFDPTAGRWIDPVTGKPFGDSERYASRLEGLNTGATPSAGPLGGSGGLAAPLGGGGGAGGTGGGPAGLGGLYGGLQPPSLDPANPAANQLRQQATDSMAAKAYAAQQLALKEASQGGRPYMPPTQAGLAGGPGGGRAGARRSLVTEPESTWTGRARAAVRAAGGTAQQEEPLLSGRAGGRAGRAGGGTVEQEGLLTGRNGGRAGGGAAQQEGLLTGRGGRAGRAGGAGGVAEEPLLNSGSGATAGAGGRSAGTGRGRTGRIPGEPLEEGAGPASGGRAAGSAGQNRNRAYLPPTQAGQGGEREKQRRQRPDWLVEDDVWSANLEAGPPVLGED</sequence>
<gene>
    <name evidence="2" type="ORF">ACFFHU_00190</name>
</gene>
<name>A0ABV6NPA8_9ACTN</name>
<comment type="caution">
    <text evidence="2">The sequence shown here is derived from an EMBL/GenBank/DDBJ whole genome shotgun (WGS) entry which is preliminary data.</text>
</comment>
<feature type="compositionally biased region" description="Gly residues" evidence="1">
    <location>
        <begin position="437"/>
        <end position="449"/>
    </location>
</feature>
<feature type="compositionally biased region" description="Gly residues" evidence="1">
    <location>
        <begin position="503"/>
        <end position="517"/>
    </location>
</feature>
<reference evidence="2 3" key="1">
    <citation type="submission" date="2024-09" db="EMBL/GenBank/DDBJ databases">
        <authorList>
            <person name="Sun Q."/>
            <person name="Mori K."/>
        </authorList>
    </citation>
    <scope>NUCLEOTIDE SEQUENCE [LARGE SCALE GENOMIC DNA]</scope>
    <source>
        <strain evidence="2 3">TBRC 2205</strain>
    </source>
</reference>
<dbReference type="Proteomes" id="UP001589894">
    <property type="component" value="Unassembled WGS sequence"/>
</dbReference>
<feature type="compositionally biased region" description="Basic and acidic residues" evidence="1">
    <location>
        <begin position="561"/>
        <end position="573"/>
    </location>
</feature>
<organism evidence="2 3">
    <name type="scientific">Plantactinospora siamensis</name>
    <dbReference type="NCBI Taxonomy" id="555372"/>
    <lineage>
        <taxon>Bacteria</taxon>
        <taxon>Bacillati</taxon>
        <taxon>Actinomycetota</taxon>
        <taxon>Actinomycetes</taxon>
        <taxon>Micromonosporales</taxon>
        <taxon>Micromonosporaceae</taxon>
        <taxon>Plantactinospora</taxon>
    </lineage>
</organism>
<evidence type="ECO:0008006" key="4">
    <source>
        <dbReference type="Google" id="ProtNLM"/>
    </source>
</evidence>
<dbReference type="EMBL" id="JBHLUE010000001">
    <property type="protein sequence ID" value="MFC0562602.1"/>
    <property type="molecule type" value="Genomic_DNA"/>
</dbReference>
<protein>
    <recommendedName>
        <fullName evidence="4">PPE family domain-containing protein</fullName>
    </recommendedName>
</protein>
<evidence type="ECO:0000256" key="1">
    <source>
        <dbReference type="SAM" id="MobiDB-lite"/>
    </source>
</evidence>
<feature type="compositionally biased region" description="Gly residues" evidence="1">
    <location>
        <begin position="476"/>
        <end position="490"/>
    </location>
</feature>
<evidence type="ECO:0000313" key="2">
    <source>
        <dbReference type="EMBL" id="MFC0562602.1"/>
    </source>
</evidence>
<feature type="region of interest" description="Disordered" evidence="1">
    <location>
        <begin position="157"/>
        <end position="194"/>
    </location>
</feature>
<feature type="compositionally biased region" description="Low complexity" evidence="1">
    <location>
        <begin position="411"/>
        <end position="427"/>
    </location>
</feature>
<feature type="compositionally biased region" description="Gly residues" evidence="1">
    <location>
        <begin position="389"/>
        <end position="398"/>
    </location>
</feature>
<proteinExistence type="predicted"/>
<accession>A0ABV6NPA8</accession>
<dbReference type="RefSeq" id="WP_377334394.1">
    <property type="nucleotide sequence ID" value="NZ_JBHLUE010000001.1"/>
</dbReference>
<feature type="compositionally biased region" description="Gly residues" evidence="1">
    <location>
        <begin position="174"/>
        <end position="194"/>
    </location>
</feature>
<evidence type="ECO:0000313" key="3">
    <source>
        <dbReference type="Proteomes" id="UP001589894"/>
    </source>
</evidence>
<feature type="compositionally biased region" description="Low complexity" evidence="1">
    <location>
        <begin position="540"/>
        <end position="550"/>
    </location>
</feature>